<dbReference type="OrthoDB" id="124317at2759"/>
<feature type="compositionally biased region" description="Polar residues" evidence="1">
    <location>
        <begin position="199"/>
        <end position="227"/>
    </location>
</feature>
<evidence type="ECO:0000259" key="2">
    <source>
        <dbReference type="Pfam" id="PF13843"/>
    </source>
</evidence>
<feature type="domain" description="PiggyBac transposable element-derived protein" evidence="2">
    <location>
        <begin position="276"/>
        <end position="452"/>
    </location>
</feature>
<dbReference type="InterPro" id="IPR029526">
    <property type="entry name" value="PGBD"/>
</dbReference>
<organism evidence="3 4">
    <name type="scientific">Phytophthora nicotianae (strain INRA-310)</name>
    <name type="common">Phytophthora parasitica</name>
    <dbReference type="NCBI Taxonomy" id="761204"/>
    <lineage>
        <taxon>Eukaryota</taxon>
        <taxon>Sar</taxon>
        <taxon>Stramenopiles</taxon>
        <taxon>Oomycota</taxon>
        <taxon>Peronosporomycetes</taxon>
        <taxon>Peronosporales</taxon>
        <taxon>Peronosporaceae</taxon>
        <taxon>Phytophthora</taxon>
    </lineage>
</organism>
<reference evidence="3 4" key="2">
    <citation type="submission" date="2013-11" db="EMBL/GenBank/DDBJ databases">
        <title>The Genome Sequence of Phytophthora parasitica INRA-310.</title>
        <authorList>
            <consortium name="The Broad Institute Genomics Platform"/>
            <person name="Russ C."/>
            <person name="Tyler B."/>
            <person name="Panabieres F."/>
            <person name="Shan W."/>
            <person name="Tripathy S."/>
            <person name="Grunwald N."/>
            <person name="Machado M."/>
            <person name="Johnson C.S."/>
            <person name="Arredondo F."/>
            <person name="Hong C."/>
            <person name="Coffey M."/>
            <person name="Young S.K."/>
            <person name="Zeng Q."/>
            <person name="Gargeya S."/>
            <person name="Fitzgerald M."/>
            <person name="Abouelleil A."/>
            <person name="Alvarado L."/>
            <person name="Chapman S.B."/>
            <person name="Gainer-Dewar J."/>
            <person name="Goldberg J."/>
            <person name="Griggs A."/>
            <person name="Gujja S."/>
            <person name="Hansen M."/>
            <person name="Howarth C."/>
            <person name="Imamovic A."/>
            <person name="Ireland A."/>
            <person name="Larimer J."/>
            <person name="McCowan C."/>
            <person name="Murphy C."/>
            <person name="Pearson M."/>
            <person name="Poon T.W."/>
            <person name="Priest M."/>
            <person name="Roberts A."/>
            <person name="Saif S."/>
            <person name="Shea T."/>
            <person name="Sykes S."/>
            <person name="Wortman J."/>
            <person name="Nusbaum C."/>
            <person name="Birren B."/>
        </authorList>
    </citation>
    <scope>NUCLEOTIDE SEQUENCE [LARGE SCALE GENOMIC DNA]</scope>
    <source>
        <strain evidence="3 4">INRA-310</strain>
    </source>
</reference>
<dbReference type="Pfam" id="PF13843">
    <property type="entry name" value="DDE_Tnp_1_7"/>
    <property type="match status" value="1"/>
</dbReference>
<dbReference type="PANTHER" id="PTHR46599:SF3">
    <property type="entry name" value="PIGGYBAC TRANSPOSABLE ELEMENT-DERIVED PROTEIN 4"/>
    <property type="match status" value="1"/>
</dbReference>
<feature type="region of interest" description="Disordered" evidence="1">
    <location>
        <begin position="199"/>
        <end position="243"/>
    </location>
</feature>
<dbReference type="VEuPathDB" id="FungiDB:PPTG_24003"/>
<feature type="compositionally biased region" description="Basic and acidic residues" evidence="1">
    <location>
        <begin position="114"/>
        <end position="129"/>
    </location>
</feature>
<protein>
    <recommendedName>
        <fullName evidence="2">PiggyBac transposable element-derived protein domain-containing protein</fullName>
    </recommendedName>
</protein>
<dbReference type="GeneID" id="20192602"/>
<evidence type="ECO:0000313" key="4">
    <source>
        <dbReference type="Proteomes" id="UP000018817"/>
    </source>
</evidence>
<dbReference type="EMBL" id="KI669622">
    <property type="protein sequence ID" value="ETN01791.1"/>
    <property type="molecule type" value="Genomic_DNA"/>
</dbReference>
<dbReference type="PANTHER" id="PTHR46599">
    <property type="entry name" value="PIGGYBAC TRANSPOSABLE ELEMENT-DERIVED PROTEIN 4"/>
    <property type="match status" value="1"/>
</dbReference>
<accession>W2PMG9</accession>
<evidence type="ECO:0000313" key="3">
    <source>
        <dbReference type="EMBL" id="ETN01791.1"/>
    </source>
</evidence>
<gene>
    <name evidence="3" type="ORF">PPTG_24003</name>
</gene>
<evidence type="ECO:0000256" key="1">
    <source>
        <dbReference type="SAM" id="MobiDB-lite"/>
    </source>
</evidence>
<name>W2PMG9_PHYN3</name>
<reference evidence="4" key="1">
    <citation type="submission" date="2011-12" db="EMBL/GenBank/DDBJ databases">
        <authorList>
            <consortium name="The Broad Institute Genome Sequencing Platform"/>
            <person name="Russ C."/>
            <person name="Tyler B."/>
            <person name="Panabieres F."/>
            <person name="Shan W."/>
            <person name="Tripathy S."/>
            <person name="Grunwald N."/>
            <person name="Machado M."/>
            <person name="Young S.K."/>
            <person name="Zeng Q."/>
            <person name="Gargeya S."/>
            <person name="Fitzgerald M."/>
            <person name="Haas B."/>
            <person name="Abouelleil A."/>
            <person name="Alvarado L."/>
            <person name="Arachchi H.M."/>
            <person name="Berlin A."/>
            <person name="Chapman S.B."/>
            <person name="Gearin G."/>
            <person name="Goldberg J."/>
            <person name="Griggs A."/>
            <person name="Gujja S."/>
            <person name="Hansen M."/>
            <person name="Heiman D."/>
            <person name="Howarth C."/>
            <person name="Larimer J."/>
            <person name="Lui A."/>
            <person name="MacDonald P.J.P."/>
            <person name="McCowen C."/>
            <person name="Montmayeur A."/>
            <person name="Murphy C."/>
            <person name="Neiman D."/>
            <person name="Pearson M."/>
            <person name="Priest M."/>
            <person name="Roberts A."/>
            <person name="Saif S."/>
            <person name="Shea T."/>
            <person name="Sisk P."/>
            <person name="Stolte C."/>
            <person name="Sykes S."/>
            <person name="Wortman J."/>
            <person name="Nusbaum C."/>
            <person name="Birren B."/>
        </authorList>
    </citation>
    <scope>NUCLEOTIDE SEQUENCE [LARGE SCALE GENOMIC DNA]</scope>
    <source>
        <strain evidence="4">INRA-310</strain>
    </source>
</reference>
<sequence>MIKQHTPRLSKTLDATEIHQISKEFVKLQRCCEREDELGKVIRAADDNYTSFDQAWAVVGAEFPALMQFCGDLASTFPNTSTVESDFSIMGWEKDTYRRSLSNFSQEGILQAKHSQEENKDRLEAETSTKKSPVKKRISKAQRATLAREEKKTKAAQTIARAAVVVARRANEKARGRARVAEVERSPASSTEILAVPQTRRQPARSLTMSTANPDSSSAVTTGASIQNRDDGALNSDLEGEGGDSDDWCIEDEGLYPGLYRGGYGPTEAVLEAVDSPLSLFFFFTPRRLWRRIATEMLLQETKKHMKITPEDVVHCIGLLIARMLCPHKRRFAEHWATKPVGAAPKGTFGSYKGKSRFECIMQNLHFTVNTDARAETDRVWKVRSVVDTLQHTFARGYNVPPVLSFAEAMIPSRSRHNETRQLMKDKPHNWGTKLFMTCCATTAYCLRLEVSVALISMPTSLEETRISRSLPIQTPALLQLSGIWKQCFLVKKKVSTTQWLQIDFTRRSS</sequence>
<proteinExistence type="predicted"/>
<dbReference type="Proteomes" id="UP000018817">
    <property type="component" value="Unassembled WGS sequence"/>
</dbReference>
<feature type="region of interest" description="Disordered" evidence="1">
    <location>
        <begin position="109"/>
        <end position="138"/>
    </location>
</feature>
<dbReference type="AlphaFoldDB" id="W2PMG9"/>
<dbReference type="RefSeq" id="XP_008912870.1">
    <property type="nucleotide sequence ID" value="XM_008914622.1"/>
</dbReference>